<dbReference type="AlphaFoldDB" id="A0A438DAB1"/>
<evidence type="ECO:0000313" key="3">
    <source>
        <dbReference type="Proteomes" id="UP000288805"/>
    </source>
</evidence>
<evidence type="ECO:0000256" key="1">
    <source>
        <dbReference type="SAM" id="MobiDB-lite"/>
    </source>
</evidence>
<accession>A0A438DAB1</accession>
<dbReference type="EMBL" id="QGNW01001720">
    <property type="protein sequence ID" value="RVW32392.1"/>
    <property type="molecule type" value="Genomic_DNA"/>
</dbReference>
<dbReference type="Proteomes" id="UP000288805">
    <property type="component" value="Unassembled WGS sequence"/>
</dbReference>
<comment type="caution">
    <text evidence="2">The sequence shown here is derived from an EMBL/GenBank/DDBJ whole genome shotgun (WGS) entry which is preliminary data.</text>
</comment>
<gene>
    <name evidence="2" type="ORF">CK203_115801</name>
</gene>
<protein>
    <submittedName>
        <fullName evidence="2">Uncharacterized protein</fullName>
    </submittedName>
</protein>
<proteinExistence type="predicted"/>
<evidence type="ECO:0000313" key="2">
    <source>
        <dbReference type="EMBL" id="RVW32392.1"/>
    </source>
</evidence>
<name>A0A438DAB1_VITVI</name>
<feature type="region of interest" description="Disordered" evidence="1">
    <location>
        <begin position="1"/>
        <end position="21"/>
    </location>
</feature>
<organism evidence="2 3">
    <name type="scientific">Vitis vinifera</name>
    <name type="common">Grape</name>
    <dbReference type="NCBI Taxonomy" id="29760"/>
    <lineage>
        <taxon>Eukaryota</taxon>
        <taxon>Viridiplantae</taxon>
        <taxon>Streptophyta</taxon>
        <taxon>Embryophyta</taxon>
        <taxon>Tracheophyta</taxon>
        <taxon>Spermatophyta</taxon>
        <taxon>Magnoliopsida</taxon>
        <taxon>eudicotyledons</taxon>
        <taxon>Gunneridae</taxon>
        <taxon>Pentapetalae</taxon>
        <taxon>rosids</taxon>
        <taxon>Vitales</taxon>
        <taxon>Vitaceae</taxon>
        <taxon>Viteae</taxon>
        <taxon>Vitis</taxon>
    </lineage>
</organism>
<reference evidence="2 3" key="1">
    <citation type="journal article" date="2018" name="PLoS Genet.">
        <title>Population sequencing reveals clonal diversity and ancestral inbreeding in the grapevine cultivar Chardonnay.</title>
        <authorList>
            <person name="Roach M.J."/>
            <person name="Johnson D.L."/>
            <person name="Bohlmann J."/>
            <person name="van Vuuren H.J."/>
            <person name="Jones S.J."/>
            <person name="Pretorius I.S."/>
            <person name="Schmidt S.A."/>
            <person name="Borneman A.R."/>
        </authorList>
    </citation>
    <scope>NUCLEOTIDE SEQUENCE [LARGE SCALE GENOMIC DNA]</scope>
    <source>
        <strain evidence="3">cv. Chardonnay</strain>
        <tissue evidence="2">Leaf</tissue>
    </source>
</reference>
<sequence>MEEAKTMKTPMSSSIKLDKDEKGKSIDSTMYRGMIGRLEPRVSFWTAFSSSHARESTALGHRANAQLSHLSRRLAERSQDPSGLGKHLPHFYIAPVGLKVYESKIWPIVPEFELREVIQRICELANAQGMGKPSVHSLTVISRVLHCMVCSILLPQEDTETRSPVMRHSSWTLF</sequence>